<evidence type="ECO:0000313" key="3">
    <source>
        <dbReference type="Proteomes" id="UP001632037"/>
    </source>
</evidence>
<dbReference type="EMBL" id="JBIMZQ010000048">
    <property type="protein sequence ID" value="KAL3659257.1"/>
    <property type="molecule type" value="Genomic_DNA"/>
</dbReference>
<accession>A0ABD3EZX6</accession>
<feature type="region of interest" description="Disordered" evidence="1">
    <location>
        <begin position="1"/>
        <end position="20"/>
    </location>
</feature>
<protein>
    <recommendedName>
        <fullName evidence="4">Protein kinase domain-containing protein</fullName>
    </recommendedName>
</protein>
<evidence type="ECO:0000313" key="2">
    <source>
        <dbReference type="EMBL" id="KAL3659257.1"/>
    </source>
</evidence>
<organism evidence="2 3">
    <name type="scientific">Phytophthora oleae</name>
    <dbReference type="NCBI Taxonomy" id="2107226"/>
    <lineage>
        <taxon>Eukaryota</taxon>
        <taxon>Sar</taxon>
        <taxon>Stramenopiles</taxon>
        <taxon>Oomycota</taxon>
        <taxon>Peronosporomycetes</taxon>
        <taxon>Peronosporales</taxon>
        <taxon>Peronosporaceae</taxon>
        <taxon>Phytophthora</taxon>
    </lineage>
</organism>
<keyword evidence="3" id="KW-1185">Reference proteome</keyword>
<sequence>MDGKNYEIRPKSDAFTQSRRSEAFAGANRQVRHVFPHGSRASEDLETVVRELSHKDLTEWRDDWESDRSKHRRTLTSLLEEASGGQLRVELAQEIVVQEVVGTLKKELRSKRLSKDQLKLMELTWTRIENLEQVKNAELVNWFISMSDLVLDDAPIAVGSFGQVYRATWYHDGEVQKVVVKRLLTETTGASRDTLVSLLTAWHEQLLHKSTASHPTFIRWVYA</sequence>
<feature type="compositionally biased region" description="Basic and acidic residues" evidence="1">
    <location>
        <begin position="1"/>
        <end position="12"/>
    </location>
</feature>
<comment type="caution">
    <text evidence="2">The sequence shown here is derived from an EMBL/GenBank/DDBJ whole genome shotgun (WGS) entry which is preliminary data.</text>
</comment>
<dbReference type="Gene3D" id="3.30.200.20">
    <property type="entry name" value="Phosphorylase Kinase, domain 1"/>
    <property type="match status" value="1"/>
</dbReference>
<dbReference type="AlphaFoldDB" id="A0ABD3EZX6"/>
<gene>
    <name evidence="2" type="ORF">V7S43_015835</name>
</gene>
<name>A0ABD3EZX6_9STRA</name>
<evidence type="ECO:0008006" key="4">
    <source>
        <dbReference type="Google" id="ProtNLM"/>
    </source>
</evidence>
<reference evidence="2 3" key="1">
    <citation type="submission" date="2024-09" db="EMBL/GenBank/DDBJ databases">
        <title>Genome sequencing and assembly of Phytophthora oleae, isolate VK10A, causative agent of rot of olive drupes.</title>
        <authorList>
            <person name="Conti Taguali S."/>
            <person name="Riolo M."/>
            <person name="La Spada F."/>
            <person name="Cacciola S.O."/>
            <person name="Dionisio G."/>
        </authorList>
    </citation>
    <scope>NUCLEOTIDE SEQUENCE [LARGE SCALE GENOMIC DNA]</scope>
    <source>
        <strain evidence="2 3">VK10A</strain>
    </source>
</reference>
<dbReference type="InterPro" id="IPR011009">
    <property type="entry name" value="Kinase-like_dom_sf"/>
</dbReference>
<evidence type="ECO:0000256" key="1">
    <source>
        <dbReference type="SAM" id="MobiDB-lite"/>
    </source>
</evidence>
<proteinExistence type="predicted"/>
<dbReference type="Proteomes" id="UP001632037">
    <property type="component" value="Unassembled WGS sequence"/>
</dbReference>
<dbReference type="SUPFAM" id="SSF56112">
    <property type="entry name" value="Protein kinase-like (PK-like)"/>
    <property type="match status" value="1"/>
</dbReference>